<dbReference type="Proteomes" id="UP000315234">
    <property type="component" value="Unassembled WGS sequence"/>
</dbReference>
<dbReference type="AlphaFoldDB" id="A0ABC9ZP63"/>
<evidence type="ECO:0000313" key="2">
    <source>
        <dbReference type="EMBL" id="GEA43771.1"/>
    </source>
</evidence>
<evidence type="ECO:0000256" key="1">
    <source>
        <dbReference type="SAM" id="MobiDB-lite"/>
    </source>
</evidence>
<comment type="caution">
    <text evidence="2">The sequence shown here is derived from an EMBL/GenBank/DDBJ whole genome shotgun (WGS) entry which is preliminary data.</text>
</comment>
<gene>
    <name evidence="2" type="ORF">Cst04h_19410</name>
</gene>
<protein>
    <submittedName>
        <fullName evidence="2">Uncharacterized protein</fullName>
    </submittedName>
</protein>
<accession>A0ABC9ZP63</accession>
<name>A0ABC9ZP63_CORST</name>
<proteinExistence type="predicted"/>
<evidence type="ECO:0000313" key="3">
    <source>
        <dbReference type="Proteomes" id="UP000315234"/>
    </source>
</evidence>
<reference evidence="2 3" key="1">
    <citation type="submission" date="2019-06" db="EMBL/GenBank/DDBJ databases">
        <title>Draft genome sequence of Corynebacterium striatum NBRC 15291.</title>
        <authorList>
            <person name="Miura T."/>
            <person name="Furukawa M."/>
            <person name="Shimamura M."/>
            <person name="Ohyama Y."/>
            <person name="Yamazoe A."/>
            <person name="Kawasaki H."/>
        </authorList>
    </citation>
    <scope>NUCLEOTIDE SEQUENCE [LARGE SCALE GENOMIC DNA]</scope>
    <source>
        <strain evidence="2 3">NBRC 15291</strain>
    </source>
</reference>
<organism evidence="2 3">
    <name type="scientific">Corynebacterium striatum</name>
    <dbReference type="NCBI Taxonomy" id="43770"/>
    <lineage>
        <taxon>Bacteria</taxon>
        <taxon>Bacillati</taxon>
        <taxon>Actinomycetota</taxon>
        <taxon>Actinomycetes</taxon>
        <taxon>Mycobacteriales</taxon>
        <taxon>Corynebacteriaceae</taxon>
        <taxon>Corynebacterium</taxon>
    </lineage>
</organism>
<feature type="region of interest" description="Disordered" evidence="1">
    <location>
        <begin position="21"/>
        <end position="40"/>
    </location>
</feature>
<dbReference type="EMBL" id="BJLD01000002">
    <property type="protein sequence ID" value="GEA43771.1"/>
    <property type="molecule type" value="Genomic_DNA"/>
</dbReference>
<sequence>MPFSLVAKPHDSVIPKTHKVRIEPRGGTKTKTSAALGPQEEDLALRKIRWRQAS</sequence>